<comment type="caution">
    <text evidence="2">The sequence shown here is derived from an EMBL/GenBank/DDBJ whole genome shotgun (WGS) entry which is preliminary data.</text>
</comment>
<dbReference type="Pfam" id="PF02635">
    <property type="entry name" value="DsrE"/>
    <property type="match status" value="1"/>
</dbReference>
<dbReference type="EMBL" id="LAZR01000729">
    <property type="protein sequence ID" value="KKN59344.1"/>
    <property type="molecule type" value="Genomic_DNA"/>
</dbReference>
<dbReference type="InterPro" id="IPR003787">
    <property type="entry name" value="Sulphur_relay_DsrE/F-like"/>
</dbReference>
<dbReference type="NCBIfam" id="NF001238">
    <property type="entry name" value="PRK00211.1"/>
    <property type="match status" value="1"/>
</dbReference>
<proteinExistence type="inferred from homology"/>
<reference evidence="2" key="1">
    <citation type="journal article" date="2015" name="Nature">
        <title>Complex archaea that bridge the gap between prokaryotes and eukaryotes.</title>
        <authorList>
            <person name="Spang A."/>
            <person name="Saw J.H."/>
            <person name="Jorgensen S.L."/>
            <person name="Zaremba-Niedzwiedzka K."/>
            <person name="Martijn J."/>
            <person name="Lind A.E."/>
            <person name="van Eijk R."/>
            <person name="Schleper C."/>
            <person name="Guy L."/>
            <person name="Ettema T.J."/>
        </authorList>
    </citation>
    <scope>NUCLEOTIDE SEQUENCE</scope>
</reference>
<protein>
    <submittedName>
        <fullName evidence="2">Uncharacterized protein</fullName>
    </submittedName>
</protein>
<evidence type="ECO:0000313" key="2">
    <source>
        <dbReference type="EMBL" id="KKN59344.1"/>
    </source>
</evidence>
<dbReference type="Gene3D" id="3.40.1260.10">
    <property type="entry name" value="DsrEFH-like"/>
    <property type="match status" value="1"/>
</dbReference>
<dbReference type="InterPro" id="IPR017462">
    <property type="entry name" value="Sulphur_relay_TusC/DsrF"/>
</dbReference>
<gene>
    <name evidence="2" type="ORF">LCGC14_0542840</name>
</gene>
<dbReference type="SUPFAM" id="SSF75169">
    <property type="entry name" value="DsrEFH-like"/>
    <property type="match status" value="1"/>
</dbReference>
<comment type="similarity">
    <text evidence="1">Belongs to the DsrF/TusC family.</text>
</comment>
<dbReference type="NCBIfam" id="TIGR03010">
    <property type="entry name" value="sulf_tusC_dsrF"/>
    <property type="match status" value="1"/>
</dbReference>
<sequence>MSSLLVISRHPPAAPAAREALDLALAAAAFGVPVGMLFLDAGVLQLLKGQEAALIKQKSLTANLQALSMFDVEDLFVCQHSLSERGLTPNQLLLPAKPVEGSEIASLLEHYDQVVTL</sequence>
<evidence type="ECO:0000256" key="1">
    <source>
        <dbReference type="ARBA" id="ARBA00005996"/>
    </source>
</evidence>
<dbReference type="InterPro" id="IPR027396">
    <property type="entry name" value="DsrEFH-like"/>
</dbReference>
<accession>A0A0F9RX02</accession>
<dbReference type="PANTHER" id="PTHR38780:SF1">
    <property type="entry name" value="PROTEIN TUSC"/>
    <property type="match status" value="1"/>
</dbReference>
<dbReference type="PANTHER" id="PTHR38780">
    <property type="entry name" value="PROTEIN TUSC"/>
    <property type="match status" value="1"/>
</dbReference>
<dbReference type="AlphaFoldDB" id="A0A0F9RX02"/>
<organism evidence="2">
    <name type="scientific">marine sediment metagenome</name>
    <dbReference type="NCBI Taxonomy" id="412755"/>
    <lineage>
        <taxon>unclassified sequences</taxon>
        <taxon>metagenomes</taxon>
        <taxon>ecological metagenomes</taxon>
    </lineage>
</organism>
<name>A0A0F9RX02_9ZZZZ</name>